<comment type="pathway">
    <text evidence="2">Secondary metabolite biosynthesis.</text>
</comment>
<proteinExistence type="inferred from homology"/>
<dbReference type="Proteomes" id="UP001498398">
    <property type="component" value="Unassembled WGS sequence"/>
</dbReference>
<dbReference type="InterPro" id="IPR036396">
    <property type="entry name" value="Cyt_P450_sf"/>
</dbReference>
<protein>
    <recommendedName>
        <fullName evidence="11">Cytochrome P450</fullName>
    </recommendedName>
</protein>
<sequence length="338" mass="38866">MGWKENTAVSPFNDTFKDHRRLLAQTVGGKNAEQFWPVEERDQRKFLLHLIEEPQNLVELIRRLEGSIMLDIVYGYSVKGNNDPLVVRAEETMDHFSQATTPGAYMVEIIPAMRFIPEWLPGGRFKKIAREWGLHLRGTVEMPFEFAKKEMTAGKSRPSFTTQMLTEGEESEELVKSAAFSLYTGGSDTVSFHTSLYTDYKSQNRFWQAVAALSIFFLLMILNPDVQTKAQAEIDTVTQGQYLPTWSDRAKLPYIEAVMLECLRWGPIAPLAFPHRCMSQDEFEGYRIPEGTLCIPNVWATLHDPEYYTDPMKFSPERFLKDSPELDPRNIVFGFGRR</sequence>
<dbReference type="PRINTS" id="PR00463">
    <property type="entry name" value="EP450I"/>
</dbReference>
<evidence type="ECO:0000256" key="4">
    <source>
        <dbReference type="ARBA" id="ARBA00022617"/>
    </source>
</evidence>
<evidence type="ECO:0000256" key="3">
    <source>
        <dbReference type="ARBA" id="ARBA00010617"/>
    </source>
</evidence>
<dbReference type="SUPFAM" id="SSF48264">
    <property type="entry name" value="Cytochrome P450"/>
    <property type="match status" value="1"/>
</dbReference>
<dbReference type="Gene3D" id="1.10.630.10">
    <property type="entry name" value="Cytochrome P450"/>
    <property type="match status" value="1"/>
</dbReference>
<organism evidence="9 10">
    <name type="scientific">Marasmiellus scandens</name>
    <dbReference type="NCBI Taxonomy" id="2682957"/>
    <lineage>
        <taxon>Eukaryota</taxon>
        <taxon>Fungi</taxon>
        <taxon>Dikarya</taxon>
        <taxon>Basidiomycota</taxon>
        <taxon>Agaricomycotina</taxon>
        <taxon>Agaricomycetes</taxon>
        <taxon>Agaricomycetidae</taxon>
        <taxon>Agaricales</taxon>
        <taxon>Marasmiineae</taxon>
        <taxon>Omphalotaceae</taxon>
        <taxon>Marasmiellus</taxon>
    </lineage>
</organism>
<keyword evidence="7" id="KW-0408">Iron</keyword>
<comment type="similarity">
    <text evidence="3">Belongs to the cytochrome P450 family.</text>
</comment>
<reference evidence="9 10" key="1">
    <citation type="submission" date="2024-01" db="EMBL/GenBank/DDBJ databases">
        <title>A draft genome for the cacao thread blight pathogen Marasmiellus scandens.</title>
        <authorList>
            <person name="Baruah I.K."/>
            <person name="Leung J."/>
            <person name="Bukari Y."/>
            <person name="Amoako-Attah I."/>
            <person name="Meinhardt L.W."/>
            <person name="Bailey B.A."/>
            <person name="Cohen S.P."/>
        </authorList>
    </citation>
    <scope>NUCLEOTIDE SEQUENCE [LARGE SCALE GENOMIC DNA]</scope>
    <source>
        <strain evidence="9 10">GH-19</strain>
    </source>
</reference>
<evidence type="ECO:0000256" key="7">
    <source>
        <dbReference type="ARBA" id="ARBA00023004"/>
    </source>
</evidence>
<dbReference type="Pfam" id="PF00067">
    <property type="entry name" value="p450"/>
    <property type="match status" value="1"/>
</dbReference>
<keyword evidence="4" id="KW-0349">Heme</keyword>
<accession>A0ABR1J9W9</accession>
<evidence type="ECO:0000256" key="1">
    <source>
        <dbReference type="ARBA" id="ARBA00001971"/>
    </source>
</evidence>
<dbReference type="InterPro" id="IPR001128">
    <property type="entry name" value="Cyt_P450"/>
</dbReference>
<keyword evidence="6" id="KW-0560">Oxidoreductase</keyword>
<comment type="caution">
    <text evidence="9">The sequence shown here is derived from an EMBL/GenBank/DDBJ whole genome shotgun (WGS) entry which is preliminary data.</text>
</comment>
<evidence type="ECO:0000256" key="6">
    <source>
        <dbReference type="ARBA" id="ARBA00023002"/>
    </source>
</evidence>
<gene>
    <name evidence="9" type="ORF">VKT23_011886</name>
</gene>
<dbReference type="InterPro" id="IPR050364">
    <property type="entry name" value="Cytochrome_P450_fung"/>
</dbReference>
<evidence type="ECO:0000256" key="8">
    <source>
        <dbReference type="ARBA" id="ARBA00023033"/>
    </source>
</evidence>
<keyword evidence="10" id="KW-1185">Reference proteome</keyword>
<comment type="cofactor">
    <cofactor evidence="1">
        <name>heme</name>
        <dbReference type="ChEBI" id="CHEBI:30413"/>
    </cofactor>
</comment>
<dbReference type="PANTHER" id="PTHR46300">
    <property type="entry name" value="P450, PUTATIVE (EUROFUNG)-RELATED-RELATED"/>
    <property type="match status" value="1"/>
</dbReference>
<evidence type="ECO:0000256" key="5">
    <source>
        <dbReference type="ARBA" id="ARBA00022723"/>
    </source>
</evidence>
<evidence type="ECO:0008006" key="11">
    <source>
        <dbReference type="Google" id="ProtNLM"/>
    </source>
</evidence>
<dbReference type="InterPro" id="IPR002401">
    <property type="entry name" value="Cyt_P450_E_grp-I"/>
</dbReference>
<keyword evidence="8" id="KW-0503">Monooxygenase</keyword>
<evidence type="ECO:0000313" key="10">
    <source>
        <dbReference type="Proteomes" id="UP001498398"/>
    </source>
</evidence>
<evidence type="ECO:0000313" key="9">
    <source>
        <dbReference type="EMBL" id="KAK7453206.1"/>
    </source>
</evidence>
<name>A0ABR1J9W9_9AGAR</name>
<evidence type="ECO:0000256" key="2">
    <source>
        <dbReference type="ARBA" id="ARBA00005179"/>
    </source>
</evidence>
<dbReference type="PANTHER" id="PTHR46300:SF12">
    <property type="entry name" value="P450, PUTATIVE (EUROFUNG)-RELATED"/>
    <property type="match status" value="1"/>
</dbReference>
<keyword evidence="5" id="KW-0479">Metal-binding</keyword>
<dbReference type="EMBL" id="JBANRG010000027">
    <property type="protein sequence ID" value="KAK7453206.1"/>
    <property type="molecule type" value="Genomic_DNA"/>
</dbReference>